<gene>
    <name evidence="2" type="ORF">AFUS01_LOCUS33408</name>
</gene>
<dbReference type="Proteomes" id="UP000708208">
    <property type="component" value="Unassembled WGS sequence"/>
</dbReference>
<dbReference type="EMBL" id="CAJVCH010528662">
    <property type="protein sequence ID" value="CAG7823178.1"/>
    <property type="molecule type" value="Genomic_DNA"/>
</dbReference>
<dbReference type="PANTHER" id="PTHR23324">
    <property type="entry name" value="SEC14 RELATED PROTEIN"/>
    <property type="match status" value="1"/>
</dbReference>
<dbReference type="PROSITE" id="PS50191">
    <property type="entry name" value="CRAL_TRIO"/>
    <property type="match status" value="1"/>
</dbReference>
<name>A0A8J2KYF9_9HEXA</name>
<keyword evidence="3" id="KW-1185">Reference proteome</keyword>
<protein>
    <recommendedName>
        <fullName evidence="1">CRAL-TRIO domain-containing protein</fullName>
    </recommendedName>
</protein>
<feature type="non-terminal residue" evidence="2">
    <location>
        <position position="1"/>
    </location>
</feature>
<accession>A0A8J2KYF9</accession>
<dbReference type="PANTHER" id="PTHR23324:SF83">
    <property type="entry name" value="SEC14-LIKE PROTEIN 2"/>
    <property type="match status" value="1"/>
</dbReference>
<feature type="domain" description="CRAL-TRIO" evidence="1">
    <location>
        <begin position="1"/>
        <end position="47"/>
    </location>
</feature>
<sequence>MEMQKQIADMFERNYPEFLSRAFIINVPKVFQMIWVMLKPLISGRTA</sequence>
<dbReference type="AlphaFoldDB" id="A0A8J2KYF9"/>
<dbReference type="Pfam" id="PF00650">
    <property type="entry name" value="CRAL_TRIO"/>
    <property type="match status" value="1"/>
</dbReference>
<dbReference type="OrthoDB" id="1434354at2759"/>
<dbReference type="GO" id="GO:0005737">
    <property type="term" value="C:cytoplasm"/>
    <property type="evidence" value="ECO:0007669"/>
    <property type="project" value="TreeGrafter"/>
</dbReference>
<evidence type="ECO:0000313" key="2">
    <source>
        <dbReference type="EMBL" id="CAG7823178.1"/>
    </source>
</evidence>
<evidence type="ECO:0000259" key="1">
    <source>
        <dbReference type="PROSITE" id="PS50191"/>
    </source>
</evidence>
<organism evidence="2 3">
    <name type="scientific">Allacma fusca</name>
    <dbReference type="NCBI Taxonomy" id="39272"/>
    <lineage>
        <taxon>Eukaryota</taxon>
        <taxon>Metazoa</taxon>
        <taxon>Ecdysozoa</taxon>
        <taxon>Arthropoda</taxon>
        <taxon>Hexapoda</taxon>
        <taxon>Collembola</taxon>
        <taxon>Symphypleona</taxon>
        <taxon>Sminthuridae</taxon>
        <taxon>Allacma</taxon>
    </lineage>
</organism>
<reference evidence="2" key="1">
    <citation type="submission" date="2021-06" db="EMBL/GenBank/DDBJ databases">
        <authorList>
            <person name="Hodson N. C."/>
            <person name="Mongue J. A."/>
            <person name="Jaron S. K."/>
        </authorList>
    </citation>
    <scope>NUCLEOTIDE SEQUENCE</scope>
</reference>
<comment type="caution">
    <text evidence="2">The sequence shown here is derived from an EMBL/GenBank/DDBJ whole genome shotgun (WGS) entry which is preliminary data.</text>
</comment>
<dbReference type="InterPro" id="IPR051064">
    <property type="entry name" value="SEC14/CRAL-TRIO_domain"/>
</dbReference>
<proteinExistence type="predicted"/>
<dbReference type="InterPro" id="IPR001251">
    <property type="entry name" value="CRAL-TRIO_dom"/>
</dbReference>
<evidence type="ECO:0000313" key="3">
    <source>
        <dbReference type="Proteomes" id="UP000708208"/>
    </source>
</evidence>
<dbReference type="CDD" id="cd00170">
    <property type="entry name" value="SEC14"/>
    <property type="match status" value="1"/>
</dbReference>